<evidence type="ECO:0000256" key="1">
    <source>
        <dbReference type="ARBA" id="ARBA00004613"/>
    </source>
</evidence>
<keyword evidence="4 8" id="KW-0732">Signal</keyword>
<name>A0A316KZ22_9FLAO</name>
<accession>A0A316KZ22</accession>
<dbReference type="InterPro" id="IPR043595">
    <property type="entry name" value="FaeB/C/D"/>
</dbReference>
<evidence type="ECO:0008006" key="11">
    <source>
        <dbReference type="Google" id="ProtNLM"/>
    </source>
</evidence>
<keyword evidence="5" id="KW-0378">Hydrolase</keyword>
<dbReference type="GO" id="GO:0005576">
    <property type="term" value="C:extracellular region"/>
    <property type="evidence" value="ECO:0007669"/>
    <property type="project" value="UniProtKB-SubCell"/>
</dbReference>
<dbReference type="OrthoDB" id="9764953at2"/>
<keyword evidence="6" id="KW-0119">Carbohydrate metabolism</keyword>
<feature type="chain" id="PRO_5016366826" description="Phospholipase/carboxylesterase/thioesterase domain-containing protein" evidence="8">
    <location>
        <begin position="22"/>
        <end position="324"/>
    </location>
</feature>
<evidence type="ECO:0000256" key="3">
    <source>
        <dbReference type="ARBA" id="ARBA00022651"/>
    </source>
</evidence>
<gene>
    <name evidence="9" type="ORF">DKG77_11550</name>
</gene>
<evidence type="ECO:0000256" key="7">
    <source>
        <dbReference type="ARBA" id="ARBA00023326"/>
    </source>
</evidence>
<comment type="caution">
    <text evidence="9">The sequence shown here is derived from an EMBL/GenBank/DDBJ whole genome shotgun (WGS) entry which is preliminary data.</text>
</comment>
<keyword evidence="10" id="KW-1185">Reference proteome</keyword>
<dbReference type="Proteomes" id="UP000245762">
    <property type="component" value="Unassembled WGS sequence"/>
</dbReference>
<dbReference type="InterPro" id="IPR029058">
    <property type="entry name" value="AB_hydrolase_fold"/>
</dbReference>
<dbReference type="PANTHER" id="PTHR38050:SF2">
    <property type="entry name" value="FERULOYL ESTERASE C-RELATED"/>
    <property type="match status" value="1"/>
</dbReference>
<dbReference type="EMBL" id="QGEG01000002">
    <property type="protein sequence ID" value="PWL38866.1"/>
    <property type="molecule type" value="Genomic_DNA"/>
</dbReference>
<evidence type="ECO:0000256" key="2">
    <source>
        <dbReference type="ARBA" id="ARBA00022525"/>
    </source>
</evidence>
<keyword evidence="2" id="KW-0964">Secreted</keyword>
<reference evidence="9 10" key="1">
    <citation type="submission" date="2018-05" db="EMBL/GenBank/DDBJ databases">
        <title>Complete genome sequence of Flagellimonas aquimarina ECD12 isolated from seaweed Ecklonia cava.</title>
        <authorList>
            <person name="Choi S."/>
            <person name="Seong C."/>
        </authorList>
    </citation>
    <scope>NUCLEOTIDE SEQUENCE [LARGE SCALE GENOMIC DNA]</scope>
    <source>
        <strain evidence="9 10">ECD12</strain>
    </source>
</reference>
<dbReference type="GO" id="GO:0030600">
    <property type="term" value="F:feruloyl esterase activity"/>
    <property type="evidence" value="ECO:0007669"/>
    <property type="project" value="InterPro"/>
</dbReference>
<comment type="subcellular location">
    <subcellularLocation>
        <location evidence="1">Secreted</location>
    </subcellularLocation>
</comment>
<evidence type="ECO:0000313" key="9">
    <source>
        <dbReference type="EMBL" id="PWL38866.1"/>
    </source>
</evidence>
<dbReference type="AlphaFoldDB" id="A0A316KZ22"/>
<evidence type="ECO:0000256" key="8">
    <source>
        <dbReference type="SAM" id="SignalP"/>
    </source>
</evidence>
<keyword evidence="3" id="KW-0858">Xylan degradation</keyword>
<evidence type="ECO:0000256" key="5">
    <source>
        <dbReference type="ARBA" id="ARBA00022801"/>
    </source>
</evidence>
<protein>
    <recommendedName>
        <fullName evidence="11">Phospholipase/carboxylesterase/thioesterase domain-containing protein</fullName>
    </recommendedName>
</protein>
<dbReference type="RefSeq" id="WP_109663138.1">
    <property type="nucleotide sequence ID" value="NZ_QGEG01000002.1"/>
</dbReference>
<keyword evidence="7" id="KW-0624">Polysaccharide degradation</keyword>
<evidence type="ECO:0000256" key="4">
    <source>
        <dbReference type="ARBA" id="ARBA00022729"/>
    </source>
</evidence>
<dbReference type="SUPFAM" id="SSF53474">
    <property type="entry name" value="alpha/beta-Hydrolases"/>
    <property type="match status" value="1"/>
</dbReference>
<evidence type="ECO:0000313" key="10">
    <source>
        <dbReference type="Proteomes" id="UP000245762"/>
    </source>
</evidence>
<proteinExistence type="predicted"/>
<feature type="signal peptide" evidence="8">
    <location>
        <begin position="1"/>
        <end position="21"/>
    </location>
</feature>
<sequence>MKILKHIVCPAIFSVFFSVNIAAQFGHEKNTMKDSIEINGVPRNYEYHVPQHPTRNSRLVVVLHGDGMTTKSIQTTTGFEFNELADSTGATIVVYPQGYKNYWNDCRKNAPFKTKSKRIDDLAFIKSIVQRMERRYHIDRNNVFVIGYFNGGNMCYKLAKSIPAFFKGFAVIGANLPIKPNDDCAPVNEAVSIMIINNVSDTTNPYIGGEIASLNGFTRGKTLSTNETLNYWLSLLGNTDKNPLSSLSSTIVKANSTFFRDDYWSNEKNKRVSILKIVRGGYPFPNPHIDQWSQIATNMNKHINIPETVMRFFYQVQYSNAQLK</sequence>
<dbReference type="GO" id="GO:0045493">
    <property type="term" value="P:xylan catabolic process"/>
    <property type="evidence" value="ECO:0007669"/>
    <property type="project" value="UniProtKB-KW"/>
</dbReference>
<organism evidence="9 10">
    <name type="scientific">Flagellimonas aquimarina</name>
    <dbReference type="NCBI Taxonomy" id="2201895"/>
    <lineage>
        <taxon>Bacteria</taxon>
        <taxon>Pseudomonadati</taxon>
        <taxon>Bacteroidota</taxon>
        <taxon>Flavobacteriia</taxon>
        <taxon>Flavobacteriales</taxon>
        <taxon>Flavobacteriaceae</taxon>
        <taxon>Flagellimonas</taxon>
    </lineage>
</organism>
<evidence type="ECO:0000256" key="6">
    <source>
        <dbReference type="ARBA" id="ARBA00023277"/>
    </source>
</evidence>
<dbReference type="PANTHER" id="PTHR38050">
    <property type="match status" value="1"/>
</dbReference>
<dbReference type="Gene3D" id="3.40.50.1820">
    <property type="entry name" value="alpha/beta hydrolase"/>
    <property type="match status" value="1"/>
</dbReference>